<keyword evidence="4" id="KW-1133">Transmembrane helix</keyword>
<gene>
    <name evidence="9" type="ORF">CTheo_2336</name>
</gene>
<organism evidence="9 10">
    <name type="scientific">Ceratobasidium theobromae</name>
    <dbReference type="NCBI Taxonomy" id="1582974"/>
    <lineage>
        <taxon>Eukaryota</taxon>
        <taxon>Fungi</taxon>
        <taxon>Dikarya</taxon>
        <taxon>Basidiomycota</taxon>
        <taxon>Agaricomycotina</taxon>
        <taxon>Agaricomycetes</taxon>
        <taxon>Cantharellales</taxon>
        <taxon>Ceratobasidiaceae</taxon>
        <taxon>Ceratobasidium</taxon>
    </lineage>
</organism>
<keyword evidence="10" id="KW-1185">Reference proteome</keyword>
<evidence type="ECO:0000256" key="5">
    <source>
        <dbReference type="ARBA" id="ARBA00023054"/>
    </source>
</evidence>
<dbReference type="Proteomes" id="UP000383932">
    <property type="component" value="Unassembled WGS sequence"/>
</dbReference>
<keyword evidence="3" id="KW-0812">Transmembrane</keyword>
<protein>
    <submittedName>
        <fullName evidence="9">Uncharacterized protein</fullName>
    </submittedName>
</protein>
<sequence length="299" mass="33526">MLHRAQPIAIRRSFHFSITSLNSRFHIIDETTKLPESSPKLASSDLDKEPLPGLELVSQPDSQPDSLPASAPSGVPQVVSDHEPREVARINAFDTHRFVTLLERTFPTPIARTLMRATRAILVVRFGRVKQEIFGVRDLDNQAYLFRAALSELRTELTMRTRSEFAALRTASAALRRDADALSGKLKEDIATLKHDIDMDMNNRKNEARADAKANEIAIEELNHRATIKISDLRTEIEQAKWVNVSRGVLGVLSLVSFVILTMELAPKPPKPAPPPTPTVVMEREKLDLREFEDNNLTS</sequence>
<keyword evidence="5" id="KW-0175">Coiled coil</keyword>
<dbReference type="GO" id="GO:0016020">
    <property type="term" value="C:membrane"/>
    <property type="evidence" value="ECO:0007669"/>
    <property type="project" value="UniProtKB-SubCell"/>
</dbReference>
<dbReference type="Pfam" id="PF07798">
    <property type="entry name" value="CCDC90-like"/>
    <property type="match status" value="1"/>
</dbReference>
<accession>A0A5N5QR83</accession>
<dbReference type="OrthoDB" id="1552at2759"/>
<evidence type="ECO:0000256" key="3">
    <source>
        <dbReference type="ARBA" id="ARBA00022692"/>
    </source>
</evidence>
<evidence type="ECO:0000313" key="10">
    <source>
        <dbReference type="Proteomes" id="UP000383932"/>
    </source>
</evidence>
<evidence type="ECO:0000256" key="6">
    <source>
        <dbReference type="ARBA" id="ARBA00023128"/>
    </source>
</evidence>
<dbReference type="InterPro" id="IPR024461">
    <property type="entry name" value="CCDC90-like"/>
</dbReference>
<dbReference type="PANTHER" id="PTHR14360">
    <property type="entry name" value="PROTEIN FMP32, MITOCHONDRIAL"/>
    <property type="match status" value="1"/>
</dbReference>
<evidence type="ECO:0000256" key="7">
    <source>
        <dbReference type="ARBA" id="ARBA00023136"/>
    </source>
</evidence>
<comment type="subcellular location">
    <subcellularLocation>
        <location evidence="2">Membrane</location>
    </subcellularLocation>
    <subcellularLocation>
        <location evidence="1">Mitochondrion</location>
    </subcellularLocation>
</comment>
<dbReference type="PANTHER" id="PTHR14360:SF12">
    <property type="entry name" value="MOZ PROTEIN REPRESENTS A CHROMATIN-ASSOCIATED ACETYLTRANSFERASE"/>
    <property type="match status" value="1"/>
</dbReference>
<evidence type="ECO:0000256" key="2">
    <source>
        <dbReference type="ARBA" id="ARBA00004370"/>
    </source>
</evidence>
<evidence type="ECO:0000256" key="8">
    <source>
        <dbReference type="SAM" id="MobiDB-lite"/>
    </source>
</evidence>
<proteinExistence type="predicted"/>
<evidence type="ECO:0000256" key="4">
    <source>
        <dbReference type="ARBA" id="ARBA00022989"/>
    </source>
</evidence>
<evidence type="ECO:0000313" key="9">
    <source>
        <dbReference type="EMBL" id="KAB5594255.1"/>
    </source>
</evidence>
<keyword evidence="6" id="KW-0496">Mitochondrion</keyword>
<comment type="caution">
    <text evidence="9">The sequence shown here is derived from an EMBL/GenBank/DDBJ whole genome shotgun (WGS) entry which is preliminary data.</text>
</comment>
<dbReference type="GO" id="GO:0005739">
    <property type="term" value="C:mitochondrion"/>
    <property type="evidence" value="ECO:0007669"/>
    <property type="project" value="UniProtKB-SubCell"/>
</dbReference>
<dbReference type="EMBL" id="SSOP01000023">
    <property type="protein sequence ID" value="KAB5594255.1"/>
    <property type="molecule type" value="Genomic_DNA"/>
</dbReference>
<feature type="region of interest" description="Disordered" evidence="8">
    <location>
        <begin position="35"/>
        <end position="79"/>
    </location>
</feature>
<evidence type="ECO:0000256" key="1">
    <source>
        <dbReference type="ARBA" id="ARBA00004173"/>
    </source>
</evidence>
<reference evidence="9 10" key="1">
    <citation type="journal article" date="2019" name="Fungal Biol. Biotechnol.">
        <title>Draft genome sequence of fastidious pathogen Ceratobasidium theobromae, which causes vascular-streak dieback in Theobroma cacao.</title>
        <authorList>
            <person name="Ali S.S."/>
            <person name="Asman A."/>
            <person name="Shao J."/>
            <person name="Firmansyah A.P."/>
            <person name="Susilo A.W."/>
            <person name="Rosmana A."/>
            <person name="McMahon P."/>
            <person name="Junaid M."/>
            <person name="Guest D."/>
            <person name="Kheng T.Y."/>
            <person name="Meinhardt L.W."/>
            <person name="Bailey B.A."/>
        </authorList>
    </citation>
    <scope>NUCLEOTIDE SEQUENCE [LARGE SCALE GENOMIC DNA]</scope>
    <source>
        <strain evidence="9 10">CT2</strain>
    </source>
</reference>
<dbReference type="AlphaFoldDB" id="A0A5N5QR83"/>
<keyword evidence="7" id="KW-0472">Membrane</keyword>
<name>A0A5N5QR83_9AGAM</name>